<feature type="compositionally biased region" description="Low complexity" evidence="1">
    <location>
        <begin position="196"/>
        <end position="207"/>
    </location>
</feature>
<evidence type="ECO:0000313" key="2">
    <source>
        <dbReference type="Ensembl" id="ENSCPVP00000016372.2"/>
    </source>
</evidence>
<organism evidence="2 3">
    <name type="scientific">Geospiza parvula</name>
    <name type="common">Small tree-finch</name>
    <name type="synonym">Camarhynchus parvulus</name>
    <dbReference type="NCBI Taxonomy" id="87175"/>
    <lineage>
        <taxon>Eukaryota</taxon>
        <taxon>Metazoa</taxon>
        <taxon>Chordata</taxon>
        <taxon>Craniata</taxon>
        <taxon>Vertebrata</taxon>
        <taxon>Euteleostomi</taxon>
        <taxon>Archelosauria</taxon>
        <taxon>Archosauria</taxon>
        <taxon>Dinosauria</taxon>
        <taxon>Saurischia</taxon>
        <taxon>Theropoda</taxon>
        <taxon>Coelurosauria</taxon>
        <taxon>Aves</taxon>
        <taxon>Neognathae</taxon>
        <taxon>Neoaves</taxon>
        <taxon>Telluraves</taxon>
        <taxon>Australaves</taxon>
        <taxon>Passeriformes</taxon>
        <taxon>Thraupidae</taxon>
        <taxon>Camarhynchus</taxon>
    </lineage>
</organism>
<evidence type="ECO:0000256" key="1">
    <source>
        <dbReference type="SAM" id="MobiDB-lite"/>
    </source>
</evidence>
<reference evidence="2" key="3">
    <citation type="submission" date="2025-09" db="UniProtKB">
        <authorList>
            <consortium name="Ensembl"/>
        </authorList>
    </citation>
    <scope>IDENTIFICATION</scope>
</reference>
<accession>A0A8C3QAY1</accession>
<dbReference type="Ensembl" id="ENSCPVT00000017098.2">
    <property type="protein sequence ID" value="ENSCPVP00000016372.2"/>
    <property type="gene ID" value="ENSCPVG00000011996.2"/>
</dbReference>
<evidence type="ECO:0000313" key="3">
    <source>
        <dbReference type="Proteomes" id="UP000694382"/>
    </source>
</evidence>
<sequence length="213" mass="21601">MQHRPAPGSTAQHRPAPGSTAQHRPAPGSTAQHRPAPGSTAQHRPAPGSTAQHRPAPGSTAQHRPAPRSIAQHRTPRSSPLAHSFAHVPQAPLSPLLPAGLSFPGVTAGRTGQGGGGTGPAPPLGPAQAAPVTQGRPCGTAAALRRRRRARFLRCVSALPPGRLRVVVQGPERAERSGGSGCHTPSALFRRPRPVPSAATTAAPRAAGIASGT</sequence>
<reference evidence="2" key="2">
    <citation type="submission" date="2025-08" db="UniProtKB">
        <authorList>
            <consortium name="Ensembl"/>
        </authorList>
    </citation>
    <scope>IDENTIFICATION</scope>
</reference>
<keyword evidence="3" id="KW-1185">Reference proteome</keyword>
<dbReference type="Proteomes" id="UP000694382">
    <property type="component" value="Chromosome 8"/>
</dbReference>
<accession>A0A8U8BFV6</accession>
<feature type="region of interest" description="Disordered" evidence="1">
    <location>
        <begin position="1"/>
        <end position="84"/>
    </location>
</feature>
<name>A0A8C3QAY1_GEOPR</name>
<protein>
    <submittedName>
        <fullName evidence="2">Uncharacterized protein</fullName>
    </submittedName>
</protein>
<feature type="region of interest" description="Disordered" evidence="1">
    <location>
        <begin position="171"/>
        <end position="213"/>
    </location>
</feature>
<reference evidence="2" key="1">
    <citation type="submission" date="2020-02" db="EMBL/GenBank/DDBJ databases">
        <authorList>
            <person name="Enbody D E."/>
            <person name="Pettersson E M."/>
        </authorList>
    </citation>
    <scope>NUCLEOTIDE SEQUENCE [LARGE SCALE GENOMIC DNA]</scope>
</reference>
<feature type="region of interest" description="Disordered" evidence="1">
    <location>
        <begin position="104"/>
        <end position="140"/>
    </location>
</feature>
<proteinExistence type="predicted"/>
<dbReference type="AlphaFoldDB" id="A0A8C3QAY1"/>